<proteinExistence type="predicted"/>
<evidence type="ECO:0000313" key="2">
    <source>
        <dbReference type="EMBL" id="VEN73971.1"/>
    </source>
</evidence>
<dbReference type="Pfam" id="PF13527">
    <property type="entry name" value="Acetyltransf_9"/>
    <property type="match status" value="1"/>
</dbReference>
<feature type="domain" description="N-acetyltransferase" evidence="1">
    <location>
        <begin position="1"/>
        <end position="153"/>
    </location>
</feature>
<keyword evidence="2" id="KW-0808">Transferase</keyword>
<protein>
    <submittedName>
        <fullName evidence="2">Putative acetyltransferase KpLE2 phage-like element</fullName>
    </submittedName>
</protein>
<dbReference type="InterPro" id="IPR016181">
    <property type="entry name" value="Acyl_CoA_acyltransferase"/>
</dbReference>
<dbReference type="AlphaFoldDB" id="A0A484HHN9"/>
<reference evidence="2" key="1">
    <citation type="submission" date="2019-01" db="EMBL/GenBank/DDBJ databases">
        <authorList>
            <consortium name="Genoscope - CEA"/>
            <person name="William W."/>
        </authorList>
    </citation>
    <scope>NUCLEOTIDE SEQUENCE</scope>
    <source>
        <strain evidence="2">CR-1</strain>
    </source>
</reference>
<evidence type="ECO:0000259" key="1">
    <source>
        <dbReference type="PROSITE" id="PS51186"/>
    </source>
</evidence>
<accession>A0A484HHN9</accession>
<dbReference type="CDD" id="cd04301">
    <property type="entry name" value="NAT_SF"/>
    <property type="match status" value="1"/>
</dbReference>
<sequence>MEIREATDADLNDVFSVEKEAFGYDKEAKLTRDLLSDPSAKPLYSFLAFDHDRAVGHILFTSARLKGERQGASISLLAPLAVIPAFQKQGVGGALIRSGLERLADDGVDLVFVLGHPEYYPRYGFKPAGARGFDAPFPIPEEHAGAWMLQELRPGATGGASGQVVCADMLNKPEHWRE</sequence>
<dbReference type="PROSITE" id="PS51186">
    <property type="entry name" value="GNAT"/>
    <property type="match status" value="1"/>
</dbReference>
<dbReference type="InterPro" id="IPR000182">
    <property type="entry name" value="GNAT_dom"/>
</dbReference>
<dbReference type="Gene3D" id="3.40.630.30">
    <property type="match status" value="1"/>
</dbReference>
<dbReference type="EMBL" id="CAACVI010000013">
    <property type="protein sequence ID" value="VEN73971.1"/>
    <property type="molecule type" value="Genomic_DNA"/>
</dbReference>
<dbReference type="GO" id="GO:0016747">
    <property type="term" value="F:acyltransferase activity, transferring groups other than amino-acyl groups"/>
    <property type="evidence" value="ECO:0007669"/>
    <property type="project" value="InterPro"/>
</dbReference>
<gene>
    <name evidence="2" type="primary">yjhQ</name>
    <name evidence="2" type="ORF">EPICR_200021</name>
</gene>
<dbReference type="SUPFAM" id="SSF55729">
    <property type="entry name" value="Acyl-CoA N-acyltransferases (Nat)"/>
    <property type="match status" value="1"/>
</dbReference>
<organism evidence="2">
    <name type="scientific">uncultured Desulfobacteraceae bacterium</name>
    <dbReference type="NCBI Taxonomy" id="218296"/>
    <lineage>
        <taxon>Bacteria</taxon>
        <taxon>Pseudomonadati</taxon>
        <taxon>Thermodesulfobacteriota</taxon>
        <taxon>Desulfobacteria</taxon>
        <taxon>Desulfobacterales</taxon>
        <taxon>Desulfobacteraceae</taxon>
        <taxon>environmental samples</taxon>
    </lineage>
</organism>
<name>A0A484HHN9_9BACT</name>